<reference evidence="4" key="1">
    <citation type="submission" date="2020-03" db="EMBL/GenBank/DDBJ databases">
        <title>Whole Genome Sequence of Trichophyton interdigitale from India.</title>
        <authorList>
            <person name="Kumar P."/>
        </authorList>
    </citation>
    <scope>NUCLEOTIDE SEQUENCE</scope>
    <source>
        <strain evidence="4">UCMS-IGIB-CI14</strain>
    </source>
</reference>
<dbReference type="PANTHER" id="PTHR34706">
    <property type="entry name" value="SLR1338 PROTEIN"/>
    <property type="match status" value="1"/>
</dbReference>
<organism evidence="4 5">
    <name type="scientific">Trichophyton interdigitale</name>
    <dbReference type="NCBI Taxonomy" id="101480"/>
    <lineage>
        <taxon>Eukaryota</taxon>
        <taxon>Fungi</taxon>
        <taxon>Dikarya</taxon>
        <taxon>Ascomycota</taxon>
        <taxon>Pezizomycotina</taxon>
        <taxon>Eurotiomycetes</taxon>
        <taxon>Eurotiomycetidae</taxon>
        <taxon>Onygenales</taxon>
        <taxon>Arthrodermataceae</taxon>
        <taxon>Trichophyton</taxon>
    </lineage>
</organism>
<protein>
    <submittedName>
        <fullName evidence="4">Transcription factor RfeF</fullName>
    </submittedName>
</protein>
<dbReference type="AlphaFoldDB" id="A0A9P5CXZ1"/>
<dbReference type="SUPFAM" id="SSF53300">
    <property type="entry name" value="vWA-like"/>
    <property type="match status" value="1"/>
</dbReference>
<evidence type="ECO:0000256" key="1">
    <source>
        <dbReference type="SAM" id="MobiDB-lite"/>
    </source>
</evidence>
<feature type="compositionally biased region" description="Low complexity" evidence="1">
    <location>
        <begin position="229"/>
        <end position="284"/>
    </location>
</feature>
<accession>A0A9P5CXZ1</accession>
<feature type="compositionally biased region" description="Pro residues" evidence="1">
    <location>
        <begin position="206"/>
        <end position="219"/>
    </location>
</feature>
<dbReference type="PROSITE" id="PS50234">
    <property type="entry name" value="VWFA"/>
    <property type="match status" value="1"/>
</dbReference>
<feature type="domain" description="VWFA" evidence="3">
    <location>
        <begin position="417"/>
        <end position="616"/>
    </location>
</feature>
<evidence type="ECO:0000256" key="2">
    <source>
        <dbReference type="SAM" id="Phobius"/>
    </source>
</evidence>
<feature type="compositionally biased region" description="Low complexity" evidence="1">
    <location>
        <begin position="343"/>
        <end position="354"/>
    </location>
</feature>
<evidence type="ECO:0000313" key="5">
    <source>
        <dbReference type="Proteomes" id="UP000749309"/>
    </source>
</evidence>
<keyword evidence="2" id="KW-1133">Transmembrane helix</keyword>
<dbReference type="Proteomes" id="UP000749309">
    <property type="component" value="Unassembled WGS sequence"/>
</dbReference>
<feature type="compositionally biased region" description="Pro residues" evidence="1">
    <location>
        <begin position="696"/>
        <end position="709"/>
    </location>
</feature>
<feature type="compositionally biased region" description="Low complexity" evidence="1">
    <location>
        <begin position="291"/>
        <end position="316"/>
    </location>
</feature>
<keyword evidence="2" id="KW-0812">Transmembrane</keyword>
<dbReference type="InterPro" id="IPR036465">
    <property type="entry name" value="vWFA_dom_sf"/>
</dbReference>
<feature type="compositionally biased region" description="Pro residues" evidence="1">
    <location>
        <begin position="317"/>
        <end position="328"/>
    </location>
</feature>
<feature type="compositionally biased region" description="Acidic residues" evidence="1">
    <location>
        <begin position="735"/>
        <end position="745"/>
    </location>
</feature>
<feature type="transmembrane region" description="Helical" evidence="2">
    <location>
        <begin position="7"/>
        <end position="26"/>
    </location>
</feature>
<feature type="region of interest" description="Disordered" evidence="1">
    <location>
        <begin position="632"/>
        <end position="756"/>
    </location>
</feature>
<comment type="caution">
    <text evidence="4">The sequence shown here is derived from an EMBL/GenBank/DDBJ whole genome shotgun (WGS) entry which is preliminary data.</text>
</comment>
<evidence type="ECO:0000313" key="4">
    <source>
        <dbReference type="EMBL" id="KAF3896506.1"/>
    </source>
</evidence>
<gene>
    <name evidence="4" type="ORF">GY632_2765</name>
</gene>
<sequence>MPTVGNLVHRASIFGVFAFALIVYLTSSPPWTPFTKDCSGCSSPAMDDQLSFLQISLCPGRETVPKDEELKLKVTVTNTGDSQATLLTWNTVFDTLAPSLGVFTLHDLTDGTEVEQNIMMIRRQMPARERDLVELGPKQSTETSVVFSNLELTSGHKYSVQANGFWQAVWTKPMSEVVSHHLDLSVGMNGDFSSNVVEFSKASPQPQAPPWSASPPPQSGTPSPYYRNQQQSPQPHQQHNAYGQQPVYGQPQPYGQHPGYGQQQPPYGQQQQPYGQQQQQHQPYGAPPQQPAYGQQYPPNQSQYGQGPPGQFRPGQPGYPPQGGPGYPPQGGAPGYPPGPQGGQQFNAPPNPQQQAAYKQVLLSCINEKNLQGMYPPNSPVLDQIVSKISGQVDQLCATWRVPREVGQDIVKLALFDVILYIDDSGSMQFEENGERIKDLKLILSRVTYATSLFDDDGIQVRFMNSNEQGNNIHNEGQVEALMQRMQFKGLTPMGTSLKNKVLEPLVLTPARAGQLKKPVLIITITDGQPAGEAQGAVFDAIRSATQELQSNPRYGRGAVSFQFAQVGNDLKAREFLSKLDEEPGIGELVDCTSNFEVEQDEMSRANPPVDLTPELWLAKMMLGAIDSSYDTKDEKTQRAPGGAPPPGQYNAPPQGQYGGYGQQPPPQGGYPGGGYNQPPPPGGYGQPPQQGGYGRPPPGPPQGGPGYPPQGGYGAPPPGGQRKKTSDGRWATGDADDDDDDEEGAPAAIDDRRFKPLQQRCLRDAEQLRQPSAAPTLDS</sequence>
<dbReference type="Gene3D" id="2.60.40.2970">
    <property type="match status" value="1"/>
</dbReference>
<name>A0A9P5CXZ1_9EURO</name>
<feature type="region of interest" description="Disordered" evidence="1">
    <location>
        <begin position="200"/>
        <end position="354"/>
    </location>
</feature>
<dbReference type="Gene3D" id="3.40.50.410">
    <property type="entry name" value="von Willebrand factor, type A domain"/>
    <property type="match status" value="1"/>
</dbReference>
<dbReference type="PANTHER" id="PTHR34706:SF2">
    <property type="entry name" value="RFEF"/>
    <property type="match status" value="1"/>
</dbReference>
<keyword evidence="2" id="KW-0472">Membrane</keyword>
<evidence type="ECO:0000259" key="3">
    <source>
        <dbReference type="PROSITE" id="PS50234"/>
    </source>
</evidence>
<dbReference type="InterPro" id="IPR002035">
    <property type="entry name" value="VWF_A"/>
</dbReference>
<dbReference type="EMBL" id="JAAQVJ010000070">
    <property type="protein sequence ID" value="KAF3896506.1"/>
    <property type="molecule type" value="Genomic_DNA"/>
</dbReference>
<proteinExistence type="predicted"/>